<dbReference type="InterPro" id="IPR031316">
    <property type="entry name" value="FlgM_C"/>
</dbReference>
<dbReference type="Pfam" id="PF04316">
    <property type="entry name" value="FlgM"/>
    <property type="match status" value="1"/>
</dbReference>
<evidence type="ECO:0000256" key="5">
    <source>
        <dbReference type="ARBA" id="ARBA00023015"/>
    </source>
</evidence>
<evidence type="ECO:0000313" key="9">
    <source>
        <dbReference type="EMBL" id="SEK42417.1"/>
    </source>
</evidence>
<evidence type="ECO:0000256" key="1">
    <source>
        <dbReference type="ARBA" id="ARBA00005322"/>
    </source>
</evidence>
<dbReference type="EMBL" id="FNZX01000005">
    <property type="protein sequence ID" value="SEK42417.1"/>
    <property type="molecule type" value="Genomic_DNA"/>
</dbReference>
<organism evidence="9 10">
    <name type="scientific">Pseudobutyrivibrio ruminis</name>
    <dbReference type="NCBI Taxonomy" id="46206"/>
    <lineage>
        <taxon>Bacteria</taxon>
        <taxon>Bacillati</taxon>
        <taxon>Bacillota</taxon>
        <taxon>Clostridia</taxon>
        <taxon>Lachnospirales</taxon>
        <taxon>Lachnospiraceae</taxon>
        <taxon>Pseudobutyrivibrio</taxon>
    </lineage>
</organism>
<dbReference type="InterPro" id="IPR007412">
    <property type="entry name" value="FlgM"/>
</dbReference>
<name>A0A1H7GY34_9FIRM</name>
<keyword evidence="10" id="KW-1185">Reference proteome</keyword>
<dbReference type="AlphaFoldDB" id="A0A1H7GY34"/>
<dbReference type="GO" id="GO:0044781">
    <property type="term" value="P:bacterial-type flagellum organization"/>
    <property type="evidence" value="ECO:0007669"/>
    <property type="project" value="UniProtKB-KW"/>
</dbReference>
<reference evidence="10" key="1">
    <citation type="submission" date="2016-10" db="EMBL/GenBank/DDBJ databases">
        <authorList>
            <person name="Varghese N."/>
        </authorList>
    </citation>
    <scope>NUCLEOTIDE SEQUENCE [LARGE SCALE GENOMIC DNA]</scope>
    <source>
        <strain evidence="10">ACV-9</strain>
    </source>
</reference>
<accession>A0A1H7GY34</accession>
<keyword evidence="6" id="KW-0804">Transcription</keyword>
<evidence type="ECO:0000256" key="6">
    <source>
        <dbReference type="ARBA" id="ARBA00023163"/>
    </source>
</evidence>
<keyword evidence="3" id="KW-0678">Repressor</keyword>
<feature type="region of interest" description="Disordered" evidence="7">
    <location>
        <begin position="17"/>
        <end position="37"/>
    </location>
</feature>
<evidence type="ECO:0000313" key="10">
    <source>
        <dbReference type="Proteomes" id="UP000182321"/>
    </source>
</evidence>
<evidence type="ECO:0000256" key="3">
    <source>
        <dbReference type="ARBA" id="ARBA00022491"/>
    </source>
</evidence>
<evidence type="ECO:0000256" key="4">
    <source>
        <dbReference type="ARBA" id="ARBA00022795"/>
    </source>
</evidence>
<dbReference type="GO" id="GO:0045892">
    <property type="term" value="P:negative regulation of DNA-templated transcription"/>
    <property type="evidence" value="ECO:0007669"/>
    <property type="project" value="InterPro"/>
</dbReference>
<evidence type="ECO:0000256" key="2">
    <source>
        <dbReference type="ARBA" id="ARBA00017823"/>
    </source>
</evidence>
<sequence>MRIEAYNQVAQLYQTSNTKNTSQAAKQSSMGRDEVQISSTGRDYNVAKAAVSEASDIREDLVADIKARIKAGTYEVSTEDFADKLMSQFGSIL</sequence>
<feature type="domain" description="Anti-sigma-28 factor FlgM C-terminal" evidence="8">
    <location>
        <begin position="33"/>
        <end position="86"/>
    </location>
</feature>
<keyword evidence="4" id="KW-1005">Bacterial flagellum biogenesis</keyword>
<gene>
    <name evidence="9" type="ORF">SAMN02910377_00826</name>
</gene>
<keyword evidence="5" id="KW-0805">Transcription regulation</keyword>
<dbReference type="SUPFAM" id="SSF101498">
    <property type="entry name" value="Anti-sigma factor FlgM"/>
    <property type="match status" value="1"/>
</dbReference>
<dbReference type="InterPro" id="IPR035890">
    <property type="entry name" value="Anti-sigma-28_factor_FlgM_sf"/>
</dbReference>
<dbReference type="NCBIfam" id="TIGR03824">
    <property type="entry name" value="FlgM_jcvi"/>
    <property type="match status" value="1"/>
</dbReference>
<proteinExistence type="inferred from homology"/>
<protein>
    <recommendedName>
        <fullName evidence="2">Negative regulator of flagellin synthesis</fullName>
    </recommendedName>
</protein>
<evidence type="ECO:0000256" key="7">
    <source>
        <dbReference type="SAM" id="MobiDB-lite"/>
    </source>
</evidence>
<dbReference type="Proteomes" id="UP000182321">
    <property type="component" value="Unassembled WGS sequence"/>
</dbReference>
<evidence type="ECO:0000259" key="8">
    <source>
        <dbReference type="Pfam" id="PF04316"/>
    </source>
</evidence>
<comment type="similarity">
    <text evidence="1">Belongs to the FlgM family.</text>
</comment>
<dbReference type="RefSeq" id="WP_074789536.1">
    <property type="nucleotide sequence ID" value="NZ_FNZX01000005.1"/>
</dbReference>